<dbReference type="OrthoDB" id="20086at2759"/>
<dbReference type="PANTHER" id="PTHR18829:SF0">
    <property type="entry name" value="PROTEIN YAE1 HOMOLOG"/>
    <property type="match status" value="1"/>
</dbReference>
<dbReference type="OMA" id="ETKYKFR"/>
<feature type="compositionally biased region" description="Low complexity" evidence="5">
    <location>
        <begin position="167"/>
        <end position="176"/>
    </location>
</feature>
<dbReference type="Pfam" id="PF09811">
    <property type="entry name" value="Yae1_N"/>
    <property type="match status" value="1"/>
</dbReference>
<dbReference type="GO" id="GO:0005737">
    <property type="term" value="C:cytoplasm"/>
    <property type="evidence" value="ECO:0007669"/>
    <property type="project" value="UniProtKB-SubCell"/>
</dbReference>
<sequence length="211" mass="23530">MEGSFAEELYSESLQLSKIQLGSTSNVTDHGKVQLSDEDGSSWCGSDDEVNEASDMDKEWQRRRDQFHTMGYRDGVIAGKEASSQEGFNIGFKQSVHVGYNWGLVRGVTSTLASLPDGIREKLIETEEQRTRFQGLYESVHSLSTTDALGLFNDEITSKNDREQIESSETSSFEVETGLEEQRLDRSGLGNYSAKLRSLLLESPGIKVKFP</sequence>
<gene>
    <name evidence="7" type="ORF">RchiOBHm_Chr1g0319701</name>
</gene>
<evidence type="ECO:0000256" key="5">
    <source>
        <dbReference type="SAM" id="MobiDB-lite"/>
    </source>
</evidence>
<feature type="region of interest" description="Disordered" evidence="5">
    <location>
        <begin position="160"/>
        <end position="180"/>
    </location>
</feature>
<evidence type="ECO:0000313" key="8">
    <source>
        <dbReference type="Proteomes" id="UP000238479"/>
    </source>
</evidence>
<comment type="subcellular location">
    <subcellularLocation>
        <location evidence="2">Cytoplasm</location>
    </subcellularLocation>
    <subcellularLocation>
        <location evidence="1">Nucleus</location>
    </subcellularLocation>
</comment>
<keyword evidence="4" id="KW-0539">Nucleus</keyword>
<dbReference type="InterPro" id="IPR019191">
    <property type="entry name" value="Essential_protein_Yae1_N"/>
</dbReference>
<reference evidence="7 8" key="1">
    <citation type="journal article" date="2018" name="Nat. Genet.">
        <title>The Rosa genome provides new insights in the design of modern roses.</title>
        <authorList>
            <person name="Bendahmane M."/>
        </authorList>
    </citation>
    <scope>NUCLEOTIDE SEQUENCE [LARGE SCALE GENOMIC DNA]</scope>
    <source>
        <strain evidence="8">cv. Old Blush</strain>
    </source>
</reference>
<name>A0A2P6S8J2_ROSCH</name>
<organism evidence="7 8">
    <name type="scientific">Rosa chinensis</name>
    <name type="common">China rose</name>
    <dbReference type="NCBI Taxonomy" id="74649"/>
    <lineage>
        <taxon>Eukaryota</taxon>
        <taxon>Viridiplantae</taxon>
        <taxon>Streptophyta</taxon>
        <taxon>Embryophyta</taxon>
        <taxon>Tracheophyta</taxon>
        <taxon>Spermatophyta</taxon>
        <taxon>Magnoliopsida</taxon>
        <taxon>eudicotyledons</taxon>
        <taxon>Gunneridae</taxon>
        <taxon>Pentapetalae</taxon>
        <taxon>rosids</taxon>
        <taxon>fabids</taxon>
        <taxon>Rosales</taxon>
        <taxon>Rosaceae</taxon>
        <taxon>Rosoideae</taxon>
        <taxon>Rosoideae incertae sedis</taxon>
        <taxon>Rosa</taxon>
    </lineage>
</organism>
<feature type="domain" description="Essential protein Yae1 N-terminal" evidence="6">
    <location>
        <begin position="71"/>
        <end position="108"/>
    </location>
</feature>
<comment type="caution">
    <text evidence="7">The sequence shown here is derived from an EMBL/GenBank/DDBJ whole genome shotgun (WGS) entry which is preliminary data.</text>
</comment>
<keyword evidence="8" id="KW-1185">Reference proteome</keyword>
<dbReference type="Gramene" id="PRQ54992">
    <property type="protein sequence ID" value="PRQ54992"/>
    <property type="gene ID" value="RchiOBHm_Chr1g0319701"/>
</dbReference>
<evidence type="ECO:0000259" key="6">
    <source>
        <dbReference type="Pfam" id="PF09811"/>
    </source>
</evidence>
<dbReference type="GO" id="GO:0005634">
    <property type="term" value="C:nucleus"/>
    <property type="evidence" value="ECO:0007669"/>
    <property type="project" value="UniProtKB-SubCell"/>
</dbReference>
<evidence type="ECO:0000256" key="1">
    <source>
        <dbReference type="ARBA" id="ARBA00004123"/>
    </source>
</evidence>
<keyword evidence="3" id="KW-0963">Cytoplasm</keyword>
<proteinExistence type="predicted"/>
<evidence type="ECO:0000256" key="4">
    <source>
        <dbReference type="ARBA" id="ARBA00023242"/>
    </source>
</evidence>
<feature type="region of interest" description="Disordered" evidence="5">
    <location>
        <begin position="25"/>
        <end position="59"/>
    </location>
</feature>
<accession>A0A2P6S8J2</accession>
<dbReference type="PANTHER" id="PTHR18829">
    <property type="entry name" value="PROTEIN YAE1 HOMOLOG"/>
    <property type="match status" value="1"/>
</dbReference>
<evidence type="ECO:0000256" key="2">
    <source>
        <dbReference type="ARBA" id="ARBA00004496"/>
    </source>
</evidence>
<dbReference type="Proteomes" id="UP000238479">
    <property type="component" value="Chromosome 1"/>
</dbReference>
<dbReference type="EMBL" id="PDCK01000039">
    <property type="protein sequence ID" value="PRQ54992.1"/>
    <property type="molecule type" value="Genomic_DNA"/>
</dbReference>
<evidence type="ECO:0000313" key="7">
    <source>
        <dbReference type="EMBL" id="PRQ54992.1"/>
    </source>
</evidence>
<protein>
    <submittedName>
        <fullName evidence="7">Putative essential protein Yae1</fullName>
    </submittedName>
</protein>
<evidence type="ECO:0000256" key="3">
    <source>
        <dbReference type="ARBA" id="ARBA00022490"/>
    </source>
</evidence>
<dbReference type="STRING" id="74649.A0A2P6S8J2"/>
<dbReference type="AlphaFoldDB" id="A0A2P6S8J2"/>
<dbReference type="InterPro" id="IPR038881">
    <property type="entry name" value="Yae1-like"/>
</dbReference>
<feature type="compositionally biased region" description="Acidic residues" evidence="5">
    <location>
        <begin position="36"/>
        <end position="54"/>
    </location>
</feature>